<protein>
    <submittedName>
        <fullName evidence="1">Uncharacterized protein</fullName>
    </submittedName>
</protein>
<dbReference type="Proteomes" id="UP000321331">
    <property type="component" value="Unassembled WGS sequence"/>
</dbReference>
<dbReference type="EMBL" id="VMNF01000006">
    <property type="protein sequence ID" value="TXC06573.1"/>
    <property type="molecule type" value="Genomic_DNA"/>
</dbReference>
<accession>A0A5C6T6P7</accession>
<gene>
    <name evidence="1" type="ORF">FocTR4_00010507</name>
</gene>
<evidence type="ECO:0000313" key="1">
    <source>
        <dbReference type="EMBL" id="TXC06573.1"/>
    </source>
</evidence>
<organism evidence="1 2">
    <name type="scientific">Fusarium oxysporum f. sp. cubense</name>
    <dbReference type="NCBI Taxonomy" id="61366"/>
    <lineage>
        <taxon>Eukaryota</taxon>
        <taxon>Fungi</taxon>
        <taxon>Dikarya</taxon>
        <taxon>Ascomycota</taxon>
        <taxon>Pezizomycotina</taxon>
        <taxon>Sordariomycetes</taxon>
        <taxon>Hypocreomycetidae</taxon>
        <taxon>Hypocreales</taxon>
        <taxon>Nectriaceae</taxon>
        <taxon>Fusarium</taxon>
        <taxon>Fusarium oxysporum species complex</taxon>
    </lineage>
</organism>
<evidence type="ECO:0000313" key="2">
    <source>
        <dbReference type="Proteomes" id="UP000321331"/>
    </source>
</evidence>
<dbReference type="AlphaFoldDB" id="A0A5C6T6P7"/>
<comment type="caution">
    <text evidence="1">The sequence shown here is derived from an EMBL/GenBank/DDBJ whole genome shotgun (WGS) entry which is preliminary data.</text>
</comment>
<reference evidence="1 2" key="1">
    <citation type="submission" date="2019-07" db="EMBL/GenBank/DDBJ databases">
        <title>The First High-Quality Draft Genome Sequence of the Causal Agent of the Current Panama Disease Epidemic.</title>
        <authorList>
            <person name="Warmington R.J."/>
            <person name="Kay W."/>
            <person name="Jeffries A."/>
            <person name="Bebber D."/>
            <person name="Moore K."/>
            <person name="Studholme D.J."/>
        </authorList>
    </citation>
    <scope>NUCLEOTIDE SEQUENCE [LARGE SCALE GENOMIC DNA]</scope>
    <source>
        <strain evidence="1 2">TR4</strain>
    </source>
</reference>
<name>A0A5C6T6P7_FUSOC</name>
<sequence>MANGVECRADHSQAFHYNLDRGIVVTSSELQGLPELSHESMQMNHTRLETANLDVSLYEQGSQLRFREITSLSIIFLNPRHKLRNDDDDQASPCLELAGIKPAHVLSDSRLDTPSRCCSTLNYSWVSIRNMASLMTTLLWTIFEIA</sequence>
<proteinExistence type="predicted"/>